<feature type="transmembrane region" description="Helical" evidence="20">
    <location>
        <begin position="565"/>
        <end position="584"/>
    </location>
</feature>
<evidence type="ECO:0000256" key="13">
    <source>
        <dbReference type="ARBA" id="ARBA00022989"/>
    </source>
</evidence>
<feature type="repeat" description="ANK" evidence="19">
    <location>
        <begin position="231"/>
        <end position="263"/>
    </location>
</feature>
<evidence type="ECO:0000259" key="21">
    <source>
        <dbReference type="Pfam" id="PF00520"/>
    </source>
</evidence>
<evidence type="ECO:0000313" key="22">
    <source>
        <dbReference type="EMBL" id="KAG5269361.1"/>
    </source>
</evidence>
<dbReference type="InterPro" id="IPR036770">
    <property type="entry name" value="Ankyrin_rpt-contain_sf"/>
</dbReference>
<organism evidence="22 23">
    <name type="scientific">Alosa alosa</name>
    <name type="common">allis shad</name>
    <dbReference type="NCBI Taxonomy" id="278164"/>
    <lineage>
        <taxon>Eukaryota</taxon>
        <taxon>Metazoa</taxon>
        <taxon>Chordata</taxon>
        <taxon>Craniata</taxon>
        <taxon>Vertebrata</taxon>
        <taxon>Euteleostomi</taxon>
        <taxon>Actinopterygii</taxon>
        <taxon>Neopterygii</taxon>
        <taxon>Teleostei</taxon>
        <taxon>Clupei</taxon>
        <taxon>Clupeiformes</taxon>
        <taxon>Clupeoidei</taxon>
        <taxon>Clupeidae</taxon>
        <taxon>Alosa</taxon>
    </lineage>
</organism>
<dbReference type="SMART" id="SM00248">
    <property type="entry name" value="ANK"/>
    <property type="match status" value="4"/>
</dbReference>
<keyword evidence="4" id="KW-0109">Calcium transport</keyword>
<feature type="transmembrane region" description="Helical" evidence="20">
    <location>
        <begin position="678"/>
        <end position="701"/>
    </location>
</feature>
<dbReference type="AlphaFoldDB" id="A0AAV6G716"/>
<evidence type="ECO:0000256" key="4">
    <source>
        <dbReference type="ARBA" id="ARBA00022568"/>
    </source>
</evidence>
<dbReference type="GO" id="GO:0098703">
    <property type="term" value="P:calcium ion import across plasma membrane"/>
    <property type="evidence" value="ECO:0007669"/>
    <property type="project" value="TreeGrafter"/>
</dbReference>
<dbReference type="FunFam" id="1.10.287.70:FF:000074">
    <property type="entry name" value="Transient receptor potential cation channel subfamily V member 1"/>
    <property type="match status" value="1"/>
</dbReference>
<evidence type="ECO:0000256" key="5">
    <source>
        <dbReference type="ARBA" id="ARBA00022673"/>
    </source>
</evidence>
<evidence type="ECO:0000256" key="8">
    <source>
        <dbReference type="ARBA" id="ARBA00022737"/>
    </source>
</evidence>
<feature type="transmembrane region" description="Helical" evidence="20">
    <location>
        <begin position="500"/>
        <end position="518"/>
    </location>
</feature>
<dbReference type="InterPro" id="IPR005821">
    <property type="entry name" value="Ion_trans_dom"/>
</dbReference>
<keyword evidence="3" id="KW-1003">Cell membrane</keyword>
<keyword evidence="11" id="KW-0067">ATP-binding</keyword>
<dbReference type="GO" id="GO:0046872">
    <property type="term" value="F:metal ion binding"/>
    <property type="evidence" value="ECO:0007669"/>
    <property type="project" value="UniProtKB-KW"/>
</dbReference>
<comment type="subcellular location">
    <subcellularLocation>
        <location evidence="1">Cell membrane</location>
        <topology evidence="1">Multi-pass membrane protein</topology>
    </subcellularLocation>
</comment>
<feature type="domain" description="Ion transport" evidence="21">
    <location>
        <begin position="542"/>
        <end position="713"/>
    </location>
</feature>
<evidence type="ECO:0000256" key="9">
    <source>
        <dbReference type="ARBA" id="ARBA00022741"/>
    </source>
</evidence>
<gene>
    <name evidence="22" type="ORF">AALO_G00201140</name>
</gene>
<evidence type="ECO:0000256" key="11">
    <source>
        <dbReference type="ARBA" id="ARBA00022840"/>
    </source>
</evidence>
<dbReference type="PROSITE" id="PS50297">
    <property type="entry name" value="ANK_REP_REGION"/>
    <property type="match status" value="1"/>
</dbReference>
<dbReference type="Gene3D" id="1.25.40.20">
    <property type="entry name" value="Ankyrin repeat-containing domain"/>
    <property type="match status" value="1"/>
</dbReference>
<dbReference type="Gene3D" id="1.10.287.70">
    <property type="match status" value="1"/>
</dbReference>
<sequence>MIRAYESGHLSPCQAWSGAVSNKLCPQTQCSGLQEQGYAAWGPFGAYRTQDKYRSSCRRKSSINIRAMSGTVIQEFSETMQMDSVELWGSSDSDLEVDNRLIPSFGVLTQDTERVPMDTHYQSEFGFLSDRAVQNDDVPYTVFTIHTLFDAAADGDKNKLKGLLTYLKHTSKCLTDWEFRDPTSGKTVLLKALLNLRNGQNDTVELLLAIAEETGDLDTFVNAAYKDSFFKGQSALHIAIERRSLHFVKRLVQKGAYVQAKAHGKFFQLNTKPGFYFGELPLSLAACTNQLNIVEYLLWNPYQKADITDKDSHGNIVLHALVTIADNSPENTAFVTKMYDEILLRAGKLYPRLKLEEIENNQGLNPIKLAAKTGKIGLFRHIVRREFLDEESIHLSRKFTEWAYGPVYSSLYDLDSLDTYEKNSVLEIIVYDCENPNRHDMLQIEPLHSLLEEKWHTFARPIFWFNFVVYVVYLGIFTSVSCFRKEGKPPFPIEHETSDYFRLGGEIISLLGAVYFFFRGISDFRRKRPKLKTLQVDGYSEFLFLLQAVLLLISAVMYASGCAEYVGCLVISLALSWVNLLYFSRGSKHMGIYSVMIQRMILSDISRFLFVYIVFLFGFSTAVVTLIEEPPVAQEMELGAGCQRHSYNNIYFTTLELFKFTIGMGDLEFTEQYQYKQVFFILLISYIVLTYILLLNMLIALMNETVEKISRESESLWKLQRALTILDLERSLPRWLRKNLRSGVLKELGDRPGNDIRRCFSLEEVNWSKWQTDLGIITKEIGSRDIEPTHQKKPLGERRLSHVVSALRGGLAPPAKSHVHEDKGS</sequence>
<dbReference type="PROSITE" id="PS50088">
    <property type="entry name" value="ANK_REPEAT"/>
    <property type="match status" value="1"/>
</dbReference>
<comment type="caution">
    <text evidence="22">The sequence shown here is derived from an EMBL/GenBank/DDBJ whole genome shotgun (WGS) entry which is preliminary data.</text>
</comment>
<evidence type="ECO:0000256" key="10">
    <source>
        <dbReference type="ARBA" id="ARBA00022837"/>
    </source>
</evidence>
<dbReference type="FunFam" id="1.25.40.20:FF:000018">
    <property type="entry name" value="Transient receptor potential cation channel subfamily V member 1"/>
    <property type="match status" value="1"/>
</dbReference>
<dbReference type="GO" id="GO:0005886">
    <property type="term" value="C:plasma membrane"/>
    <property type="evidence" value="ECO:0007669"/>
    <property type="project" value="UniProtKB-SubCell"/>
</dbReference>
<dbReference type="EMBL" id="JADWDJ010000015">
    <property type="protein sequence ID" value="KAG5269361.1"/>
    <property type="molecule type" value="Genomic_DNA"/>
</dbReference>
<keyword evidence="10" id="KW-0106">Calcium</keyword>
<reference evidence="22" key="1">
    <citation type="submission" date="2020-10" db="EMBL/GenBank/DDBJ databases">
        <title>Chromosome-scale genome assembly of the Allis shad, Alosa alosa.</title>
        <authorList>
            <person name="Margot Z."/>
            <person name="Christophe K."/>
            <person name="Cabau C."/>
            <person name="Louis A."/>
            <person name="Berthelot C."/>
            <person name="Parey E."/>
            <person name="Roest Crollius H."/>
            <person name="Montfort J."/>
            <person name="Robinson-Rechavi M."/>
            <person name="Bucao C."/>
            <person name="Bouchez O."/>
            <person name="Gislard M."/>
            <person name="Lluch J."/>
            <person name="Milhes M."/>
            <person name="Lampietro C."/>
            <person name="Lopez Roques C."/>
            <person name="Donnadieu C."/>
            <person name="Braasch I."/>
            <person name="Desvignes T."/>
            <person name="Postlethwait J."/>
            <person name="Bobe J."/>
            <person name="Guiguen Y."/>
        </authorList>
    </citation>
    <scope>NUCLEOTIDE SEQUENCE</scope>
    <source>
        <strain evidence="22">M-15738</strain>
        <tissue evidence="22">Blood</tissue>
    </source>
</reference>
<dbReference type="GO" id="GO:0005262">
    <property type="term" value="F:calcium channel activity"/>
    <property type="evidence" value="ECO:0007669"/>
    <property type="project" value="UniProtKB-KW"/>
</dbReference>
<proteinExistence type="predicted"/>
<keyword evidence="23" id="KW-1185">Reference proteome</keyword>
<feature type="transmembrane region" description="Helical" evidence="20">
    <location>
        <begin position="462"/>
        <end position="480"/>
    </location>
</feature>
<keyword evidence="13 20" id="KW-1133">Transmembrane helix</keyword>
<dbReference type="PRINTS" id="PR01768">
    <property type="entry name" value="TRPVRECEPTOR"/>
</dbReference>
<evidence type="ECO:0000256" key="2">
    <source>
        <dbReference type="ARBA" id="ARBA00022448"/>
    </source>
</evidence>
<dbReference type="PANTHER" id="PTHR10582:SF5">
    <property type="entry name" value="TRANSIENT RECEPTOR POTENTIAL CATION CHANNEL SUBFAMILY V MEMBER 2"/>
    <property type="match status" value="1"/>
</dbReference>
<keyword evidence="5" id="KW-0107">Calcium channel</keyword>
<dbReference type="Pfam" id="PF12796">
    <property type="entry name" value="Ank_2"/>
    <property type="match status" value="1"/>
</dbReference>
<dbReference type="PANTHER" id="PTHR10582">
    <property type="entry name" value="TRANSIENT RECEPTOR POTENTIAL ION CHANNEL PROTEIN"/>
    <property type="match status" value="1"/>
</dbReference>
<keyword evidence="14 19" id="KW-0040">ANK repeat</keyword>
<keyword evidence="9" id="KW-0547">Nucleotide-binding</keyword>
<evidence type="ECO:0000256" key="20">
    <source>
        <dbReference type="SAM" id="Phobius"/>
    </source>
</evidence>
<accession>A0AAV6G716</accession>
<evidence type="ECO:0000313" key="23">
    <source>
        <dbReference type="Proteomes" id="UP000823561"/>
    </source>
</evidence>
<evidence type="ECO:0000256" key="12">
    <source>
        <dbReference type="ARBA" id="ARBA00022860"/>
    </source>
</evidence>
<evidence type="ECO:0000256" key="18">
    <source>
        <dbReference type="ARBA" id="ARBA00036634"/>
    </source>
</evidence>
<name>A0AAV6G716_9TELE</name>
<dbReference type="GO" id="GO:0005524">
    <property type="term" value="F:ATP binding"/>
    <property type="evidence" value="ECO:0007669"/>
    <property type="project" value="UniProtKB-KW"/>
</dbReference>
<evidence type="ECO:0000256" key="16">
    <source>
        <dbReference type="ARBA" id="ARBA00023136"/>
    </source>
</evidence>
<dbReference type="InterPro" id="IPR002110">
    <property type="entry name" value="Ankyrin_rpt"/>
</dbReference>
<protein>
    <recommendedName>
        <fullName evidence="21">Ion transport domain-containing protein</fullName>
    </recommendedName>
</protein>
<keyword evidence="8" id="KW-0677">Repeat</keyword>
<keyword evidence="15" id="KW-0406">Ion transport</keyword>
<keyword evidence="2" id="KW-0813">Transport</keyword>
<keyword evidence="6 20" id="KW-0812">Transmembrane</keyword>
<comment type="catalytic activity">
    <reaction evidence="18">
        <text>Ca(2+)(in) = Ca(2+)(out)</text>
        <dbReference type="Rhea" id="RHEA:29671"/>
        <dbReference type="ChEBI" id="CHEBI:29108"/>
    </reaction>
</comment>
<evidence type="ECO:0000256" key="15">
    <source>
        <dbReference type="ARBA" id="ARBA00023065"/>
    </source>
</evidence>
<evidence type="ECO:0000256" key="6">
    <source>
        <dbReference type="ARBA" id="ARBA00022692"/>
    </source>
</evidence>
<evidence type="ECO:0000256" key="19">
    <source>
        <dbReference type="PROSITE-ProRule" id="PRU00023"/>
    </source>
</evidence>
<evidence type="ECO:0000256" key="17">
    <source>
        <dbReference type="ARBA" id="ARBA00023303"/>
    </source>
</evidence>
<evidence type="ECO:0000256" key="1">
    <source>
        <dbReference type="ARBA" id="ARBA00004651"/>
    </source>
</evidence>
<keyword evidence="17" id="KW-0407">Ion channel</keyword>
<feature type="transmembrane region" description="Helical" evidence="20">
    <location>
        <begin position="605"/>
        <end position="627"/>
    </location>
</feature>
<feature type="transmembrane region" description="Helical" evidence="20">
    <location>
        <begin position="539"/>
        <end position="559"/>
    </location>
</feature>
<evidence type="ECO:0000256" key="7">
    <source>
        <dbReference type="ARBA" id="ARBA00022723"/>
    </source>
</evidence>
<dbReference type="NCBIfam" id="TIGR00870">
    <property type="entry name" value="trp"/>
    <property type="match status" value="1"/>
</dbReference>
<keyword evidence="7" id="KW-0479">Metal-binding</keyword>
<dbReference type="GO" id="GO:0005516">
    <property type="term" value="F:calmodulin binding"/>
    <property type="evidence" value="ECO:0007669"/>
    <property type="project" value="UniProtKB-KW"/>
</dbReference>
<evidence type="ECO:0000256" key="3">
    <source>
        <dbReference type="ARBA" id="ARBA00022475"/>
    </source>
</evidence>
<dbReference type="Pfam" id="PF00520">
    <property type="entry name" value="Ion_trans"/>
    <property type="match status" value="1"/>
</dbReference>
<dbReference type="InterPro" id="IPR024862">
    <property type="entry name" value="TRPV"/>
</dbReference>
<keyword evidence="12" id="KW-0112">Calmodulin-binding</keyword>
<dbReference type="Proteomes" id="UP000823561">
    <property type="component" value="Chromosome 15"/>
</dbReference>
<dbReference type="InterPro" id="IPR008347">
    <property type="entry name" value="TrpV1-4"/>
</dbReference>
<dbReference type="SUPFAM" id="SSF48403">
    <property type="entry name" value="Ankyrin repeat"/>
    <property type="match status" value="1"/>
</dbReference>
<keyword evidence="16 20" id="KW-0472">Membrane</keyword>
<evidence type="ECO:0000256" key="14">
    <source>
        <dbReference type="ARBA" id="ARBA00023043"/>
    </source>
</evidence>